<evidence type="ECO:0000256" key="3">
    <source>
        <dbReference type="ARBA" id="ARBA00023274"/>
    </source>
</evidence>
<evidence type="ECO:0000256" key="2">
    <source>
        <dbReference type="ARBA" id="ARBA00022980"/>
    </source>
</evidence>
<evidence type="ECO:0000256" key="1">
    <source>
        <dbReference type="ARBA" id="ARBA00008596"/>
    </source>
</evidence>
<dbReference type="PROSITE" id="PS51154">
    <property type="entry name" value="MACRO"/>
    <property type="match status" value="1"/>
</dbReference>
<sequence>MMASATAGEDGHFKLSETSVLKINKGDITKWFIDGSSDAIVNPANPRMLGGGGADGAIHRAAGPELKEACYKVPEVQPGIRCPTGEARITPMVEINGQEDLIGLHAHVIHTVGAAIYDSDKRALKAQLRMHTGFKLPASHVIHTVGPIYDSDKDPKGSLRNAYKNCLTVAKENNIKYIAFPSISCGVYGNGGRNKHGRGHVKFIRCSNCGKCCPKDKSIKRFLVRNIVEQAAVRDVQEACVYDTYTLPKLYVKMQYCVSCAIHSHVVRVRSRTDRRKRDPPARFIRRRDDMPKPGQPGQAPRPGVAAPARA</sequence>
<proteinExistence type="inferred from homology"/>
<evidence type="ECO:0000313" key="6">
    <source>
        <dbReference type="EMBL" id="PPS14985.1"/>
    </source>
</evidence>
<dbReference type="GO" id="GO:0022627">
    <property type="term" value="C:cytosolic small ribosomal subunit"/>
    <property type="evidence" value="ECO:0007669"/>
    <property type="project" value="TreeGrafter"/>
</dbReference>
<dbReference type="PROSITE" id="PS00733">
    <property type="entry name" value="RIBOSOMAL_S26E"/>
    <property type="match status" value="1"/>
</dbReference>
<dbReference type="GO" id="GO:0003735">
    <property type="term" value="F:structural constituent of ribosome"/>
    <property type="evidence" value="ECO:0007669"/>
    <property type="project" value="InterPro"/>
</dbReference>
<comment type="similarity">
    <text evidence="1">Belongs to the eukaryotic ribosomal protein eS26 family.</text>
</comment>
<dbReference type="InterPro" id="IPR047864">
    <property type="entry name" value="Ribosomal_eS26_CS"/>
</dbReference>
<evidence type="ECO:0000313" key="7">
    <source>
        <dbReference type="Proteomes" id="UP000239757"/>
    </source>
</evidence>
<keyword evidence="2" id="KW-0689">Ribosomal protein</keyword>
<dbReference type="GO" id="GO:0003729">
    <property type="term" value="F:mRNA binding"/>
    <property type="evidence" value="ECO:0007669"/>
    <property type="project" value="TreeGrafter"/>
</dbReference>
<evidence type="ECO:0000259" key="5">
    <source>
        <dbReference type="PROSITE" id="PS51154"/>
    </source>
</evidence>
<dbReference type="InterPro" id="IPR000892">
    <property type="entry name" value="Ribosomal_eS26"/>
</dbReference>
<organism evidence="6 7">
    <name type="scientific">Gossypium barbadense</name>
    <name type="common">Sea Island cotton</name>
    <name type="synonym">Hibiscus barbadensis</name>
    <dbReference type="NCBI Taxonomy" id="3634"/>
    <lineage>
        <taxon>Eukaryota</taxon>
        <taxon>Viridiplantae</taxon>
        <taxon>Streptophyta</taxon>
        <taxon>Embryophyta</taxon>
        <taxon>Tracheophyta</taxon>
        <taxon>Spermatophyta</taxon>
        <taxon>Magnoliopsida</taxon>
        <taxon>eudicotyledons</taxon>
        <taxon>Gunneridae</taxon>
        <taxon>Pentapetalae</taxon>
        <taxon>rosids</taxon>
        <taxon>malvids</taxon>
        <taxon>Malvales</taxon>
        <taxon>Malvaceae</taxon>
        <taxon>Malvoideae</taxon>
        <taxon>Gossypium</taxon>
    </lineage>
</organism>
<protein>
    <recommendedName>
        <fullName evidence="5">Macro domain-containing protein</fullName>
    </recommendedName>
</protein>
<feature type="compositionally biased region" description="Basic and acidic residues" evidence="4">
    <location>
        <begin position="276"/>
        <end position="292"/>
    </location>
</feature>
<evidence type="ECO:0000256" key="4">
    <source>
        <dbReference type="SAM" id="MobiDB-lite"/>
    </source>
</evidence>
<dbReference type="InterPro" id="IPR043472">
    <property type="entry name" value="Macro_dom-like"/>
</dbReference>
<dbReference type="FunFam" id="3.30.1740.20:FF:000002">
    <property type="entry name" value="40S ribosomal protein S26"/>
    <property type="match status" value="1"/>
</dbReference>
<dbReference type="InterPro" id="IPR038551">
    <property type="entry name" value="Ribosomal_eS26_sf"/>
</dbReference>
<feature type="region of interest" description="Disordered" evidence="4">
    <location>
        <begin position="270"/>
        <end position="311"/>
    </location>
</feature>
<dbReference type="PANTHER" id="PTHR12538">
    <property type="entry name" value="40S RIBOSOMAL PROTEIN S26"/>
    <property type="match status" value="1"/>
</dbReference>
<dbReference type="InterPro" id="IPR002589">
    <property type="entry name" value="Macro_dom"/>
</dbReference>
<dbReference type="Pfam" id="PF01661">
    <property type="entry name" value="Macro"/>
    <property type="match status" value="1"/>
</dbReference>
<dbReference type="PANTHER" id="PTHR12538:SF0">
    <property type="entry name" value="40S RIBOSOMAL PROTEIN S26"/>
    <property type="match status" value="1"/>
</dbReference>
<dbReference type="Gene3D" id="3.40.220.10">
    <property type="entry name" value="Leucine Aminopeptidase, subunit E, domain 1"/>
    <property type="match status" value="2"/>
</dbReference>
<keyword evidence="3" id="KW-0687">Ribonucleoprotein</keyword>
<dbReference type="AlphaFoldDB" id="A0A2P5YHB3"/>
<dbReference type="EMBL" id="KZ663200">
    <property type="protein sequence ID" value="PPS14985.1"/>
    <property type="molecule type" value="Genomic_DNA"/>
</dbReference>
<dbReference type="OrthoDB" id="6133115at2759"/>
<dbReference type="GO" id="GO:0006412">
    <property type="term" value="P:translation"/>
    <property type="evidence" value="ECO:0007669"/>
    <property type="project" value="InterPro"/>
</dbReference>
<dbReference type="Proteomes" id="UP000239757">
    <property type="component" value="Unassembled WGS sequence"/>
</dbReference>
<dbReference type="SUPFAM" id="SSF52949">
    <property type="entry name" value="Macro domain-like"/>
    <property type="match status" value="1"/>
</dbReference>
<dbReference type="Gene3D" id="3.30.1740.20">
    <property type="entry name" value="Ribosomal protein S26e"/>
    <property type="match status" value="1"/>
</dbReference>
<feature type="compositionally biased region" description="Low complexity" evidence="4">
    <location>
        <begin position="296"/>
        <end position="311"/>
    </location>
</feature>
<feature type="domain" description="Macro" evidence="5">
    <location>
        <begin position="8"/>
        <end position="250"/>
    </location>
</feature>
<reference evidence="6 7" key="1">
    <citation type="submission" date="2015-01" db="EMBL/GenBank/DDBJ databases">
        <title>Genome of allotetraploid Gossypium barbadense reveals genomic plasticity and fiber elongation in cotton evolution.</title>
        <authorList>
            <person name="Chen X."/>
            <person name="Liu X."/>
            <person name="Zhao B."/>
            <person name="Zheng H."/>
            <person name="Hu Y."/>
            <person name="Lu G."/>
            <person name="Yang C."/>
            <person name="Chen J."/>
            <person name="Shan C."/>
            <person name="Zhang L."/>
            <person name="Zhou Y."/>
            <person name="Wang L."/>
            <person name="Guo W."/>
            <person name="Bai Y."/>
            <person name="Ruan J."/>
            <person name="Shangguan X."/>
            <person name="Mao Y."/>
            <person name="Jiang J."/>
            <person name="Zhu Y."/>
            <person name="Lei J."/>
            <person name="Kang H."/>
            <person name="Chen S."/>
            <person name="He X."/>
            <person name="Wang R."/>
            <person name="Wang Y."/>
            <person name="Chen J."/>
            <person name="Wang L."/>
            <person name="Yu S."/>
            <person name="Wang B."/>
            <person name="Wei J."/>
            <person name="Song S."/>
            <person name="Lu X."/>
            <person name="Gao Z."/>
            <person name="Gu W."/>
            <person name="Deng X."/>
            <person name="Ma D."/>
            <person name="Wang S."/>
            <person name="Liang W."/>
            <person name="Fang L."/>
            <person name="Cai C."/>
            <person name="Zhu X."/>
            <person name="Zhou B."/>
            <person name="Zhang Y."/>
            <person name="Chen Z."/>
            <person name="Xu S."/>
            <person name="Zhu R."/>
            <person name="Wang S."/>
            <person name="Zhang T."/>
            <person name="Zhao G."/>
        </authorList>
    </citation>
    <scope>NUCLEOTIDE SEQUENCE [LARGE SCALE GENOMIC DNA]</scope>
    <source>
        <strain evidence="7">cv. Xinhai21</strain>
        <tissue evidence="6">Leaf</tissue>
    </source>
</reference>
<name>A0A2P5YHB3_GOSBA</name>
<dbReference type="Pfam" id="PF01283">
    <property type="entry name" value="Ribosomal_S26e"/>
    <property type="match status" value="1"/>
</dbReference>
<accession>A0A2P5YHB3</accession>
<dbReference type="SMART" id="SM00506">
    <property type="entry name" value="A1pp"/>
    <property type="match status" value="1"/>
</dbReference>
<gene>
    <name evidence="6" type="ORF">GOBAR_AA05581</name>
</gene>